<evidence type="ECO:0000256" key="1">
    <source>
        <dbReference type="SAM" id="MobiDB-lite"/>
    </source>
</evidence>
<feature type="transmembrane region" description="Helical" evidence="2">
    <location>
        <begin position="225"/>
        <end position="247"/>
    </location>
</feature>
<dbReference type="InterPro" id="IPR025565">
    <property type="entry name" value="DUF4328"/>
</dbReference>
<sequence length="278" mass="31321">MTNESFASGEEQFNPFQAPTERSSPVDAGVARFEENVDLERARELLPGVIRSSKITRFFLALVILSCPFVIGVSGYAIFLLQQQVAGAEISPESQATYLMSLLILGIFVVGTTIPLVISYCVWIYRAHRILPSLGAVDLSTSSGWAVGYYFIPIMNLFRPYQIMVEIWNTSGPHSASSKPQLWKKQGTNALVGWWWGMWIWTMILDRMTNVMARRMETVEAELNQEYVTVLFAIARLTAAVLLFMLISRVTQREERRLERLETAPDPVPSSSESPFNA</sequence>
<accession>A0A518AYI8</accession>
<feature type="domain" description="DUF4328" evidence="3">
    <location>
        <begin position="104"/>
        <end position="252"/>
    </location>
</feature>
<name>A0A518AYI8_9BACT</name>
<evidence type="ECO:0000259" key="3">
    <source>
        <dbReference type="Pfam" id="PF14219"/>
    </source>
</evidence>
<evidence type="ECO:0000313" key="4">
    <source>
        <dbReference type="EMBL" id="QDU59783.1"/>
    </source>
</evidence>
<keyword evidence="2" id="KW-1133">Transmembrane helix</keyword>
<dbReference type="OrthoDB" id="4174975at2"/>
<feature type="transmembrane region" description="Helical" evidence="2">
    <location>
        <begin position="99"/>
        <end position="125"/>
    </location>
</feature>
<dbReference type="AlphaFoldDB" id="A0A518AYI8"/>
<gene>
    <name evidence="4" type="ORF">Pan216_06160</name>
</gene>
<proteinExistence type="predicted"/>
<feature type="transmembrane region" description="Helical" evidence="2">
    <location>
        <begin position="187"/>
        <end position="205"/>
    </location>
</feature>
<evidence type="ECO:0000256" key="2">
    <source>
        <dbReference type="SAM" id="Phobius"/>
    </source>
</evidence>
<dbReference type="RefSeq" id="WP_145254611.1">
    <property type="nucleotide sequence ID" value="NZ_CP036279.1"/>
</dbReference>
<reference evidence="4 5" key="1">
    <citation type="submission" date="2019-02" db="EMBL/GenBank/DDBJ databases">
        <title>Deep-cultivation of Planctomycetes and their phenomic and genomic characterization uncovers novel biology.</title>
        <authorList>
            <person name="Wiegand S."/>
            <person name="Jogler M."/>
            <person name="Boedeker C."/>
            <person name="Pinto D."/>
            <person name="Vollmers J."/>
            <person name="Rivas-Marin E."/>
            <person name="Kohn T."/>
            <person name="Peeters S.H."/>
            <person name="Heuer A."/>
            <person name="Rast P."/>
            <person name="Oberbeckmann S."/>
            <person name="Bunk B."/>
            <person name="Jeske O."/>
            <person name="Meyerdierks A."/>
            <person name="Storesund J.E."/>
            <person name="Kallscheuer N."/>
            <person name="Luecker S."/>
            <person name="Lage O.M."/>
            <person name="Pohl T."/>
            <person name="Merkel B.J."/>
            <person name="Hornburger P."/>
            <person name="Mueller R.-W."/>
            <person name="Bruemmer F."/>
            <person name="Labrenz M."/>
            <person name="Spormann A.M."/>
            <person name="Op den Camp H."/>
            <person name="Overmann J."/>
            <person name="Amann R."/>
            <person name="Jetten M.S.M."/>
            <person name="Mascher T."/>
            <person name="Medema M.H."/>
            <person name="Devos D.P."/>
            <person name="Kaster A.-K."/>
            <person name="Ovreas L."/>
            <person name="Rohde M."/>
            <person name="Galperin M.Y."/>
            <person name="Jogler C."/>
        </authorList>
    </citation>
    <scope>NUCLEOTIDE SEQUENCE [LARGE SCALE GENOMIC DNA]</scope>
    <source>
        <strain evidence="4 5">Pan216</strain>
    </source>
</reference>
<evidence type="ECO:0000313" key="5">
    <source>
        <dbReference type="Proteomes" id="UP000317093"/>
    </source>
</evidence>
<keyword evidence="2" id="KW-0472">Membrane</keyword>
<feature type="compositionally biased region" description="Polar residues" evidence="1">
    <location>
        <begin position="14"/>
        <end position="23"/>
    </location>
</feature>
<protein>
    <recommendedName>
        <fullName evidence="3">DUF4328 domain-containing protein</fullName>
    </recommendedName>
</protein>
<dbReference type="KEGG" id="knv:Pan216_06160"/>
<keyword evidence="2" id="KW-0812">Transmembrane</keyword>
<feature type="region of interest" description="Disordered" evidence="1">
    <location>
        <begin position="1"/>
        <end position="25"/>
    </location>
</feature>
<keyword evidence="5" id="KW-1185">Reference proteome</keyword>
<dbReference type="Proteomes" id="UP000317093">
    <property type="component" value="Chromosome"/>
</dbReference>
<dbReference type="Pfam" id="PF14219">
    <property type="entry name" value="DUF4328"/>
    <property type="match status" value="1"/>
</dbReference>
<organism evidence="4 5">
    <name type="scientific">Kolteria novifilia</name>
    <dbReference type="NCBI Taxonomy" id="2527975"/>
    <lineage>
        <taxon>Bacteria</taxon>
        <taxon>Pseudomonadati</taxon>
        <taxon>Planctomycetota</taxon>
        <taxon>Planctomycetia</taxon>
        <taxon>Kolteriales</taxon>
        <taxon>Kolteriaceae</taxon>
        <taxon>Kolteria</taxon>
    </lineage>
</organism>
<feature type="transmembrane region" description="Helical" evidence="2">
    <location>
        <begin position="58"/>
        <end position="79"/>
    </location>
</feature>
<dbReference type="EMBL" id="CP036279">
    <property type="protein sequence ID" value="QDU59783.1"/>
    <property type="molecule type" value="Genomic_DNA"/>
</dbReference>